<dbReference type="GeneID" id="93647817"/>
<sequence>MIRHKIEPSTICAGLSILLLGGLLQCVVYYQRNKPEQTQNMELCDPEVLLPLTKYTHSTIALFTRCGSQIKTLESLGGVQLVKLQPNPMVLYLDQLTLKDIPEKLEPGIVFRWLTVMESKTQLEIKNPGTTHVKLCQLLRCLSTVKIETLVIEKIGKLKSINPKGSPRIPLTITQALTVRKTSVSFFEWFCNRVDLSRCTNALELSLVECDTQSIKCLNSLGLQQLSGLFLERLHQLMDVDYQVLRKGHVKDRISITSIPKTLKLPNDLAKLIKQKRWKKAWLDACLWAQCQDE</sequence>
<dbReference type="VEuPathDB" id="MicrosporidiaDB:NEDG_01467"/>
<dbReference type="AlphaFoldDB" id="A0A177EET8"/>
<dbReference type="EMBL" id="LTDL01000038">
    <property type="protein sequence ID" value="OAG29920.1"/>
    <property type="molecule type" value="Genomic_DNA"/>
</dbReference>
<keyword evidence="2" id="KW-1185">Reference proteome</keyword>
<dbReference type="Proteomes" id="UP000185944">
    <property type="component" value="Unassembled WGS sequence"/>
</dbReference>
<comment type="caution">
    <text evidence="1">The sequence shown here is derived from an EMBL/GenBank/DDBJ whole genome shotgun (WGS) entry which is preliminary data.</text>
</comment>
<name>A0A177EET8_9MICR</name>
<proteinExistence type="predicted"/>
<organism evidence="1 2">
    <name type="scientific">Nematocida displodere</name>
    <dbReference type="NCBI Taxonomy" id="1805483"/>
    <lineage>
        <taxon>Eukaryota</taxon>
        <taxon>Fungi</taxon>
        <taxon>Fungi incertae sedis</taxon>
        <taxon>Microsporidia</taxon>
        <taxon>Nematocida</taxon>
    </lineage>
</organism>
<evidence type="ECO:0000313" key="1">
    <source>
        <dbReference type="EMBL" id="OAG29920.1"/>
    </source>
</evidence>
<dbReference type="RefSeq" id="XP_067544472.1">
    <property type="nucleotide sequence ID" value="XM_067688885.1"/>
</dbReference>
<gene>
    <name evidence="1" type="ORF">NEDG_01467</name>
</gene>
<protein>
    <submittedName>
        <fullName evidence="1">Uncharacterized protein</fullName>
    </submittedName>
</protein>
<reference evidence="1 2" key="1">
    <citation type="submission" date="2016-02" db="EMBL/GenBank/DDBJ databases">
        <title>Discovery of a natural microsporidian pathogen with a broad tissue tropism in Caenorhabditis elegans.</title>
        <authorList>
            <person name="Luallen R.J."/>
            <person name="Reinke A.W."/>
            <person name="Tong L."/>
            <person name="Botts M.R."/>
            <person name="Felix M.-A."/>
            <person name="Troemel E.R."/>
        </authorList>
    </citation>
    <scope>NUCLEOTIDE SEQUENCE [LARGE SCALE GENOMIC DNA]</scope>
    <source>
        <strain evidence="1 2">JUm2807</strain>
    </source>
</reference>
<accession>A0A177EET8</accession>
<evidence type="ECO:0000313" key="2">
    <source>
        <dbReference type="Proteomes" id="UP000185944"/>
    </source>
</evidence>